<evidence type="ECO:0000256" key="1">
    <source>
        <dbReference type="SAM" id="Phobius"/>
    </source>
</evidence>
<keyword evidence="1" id="KW-0812">Transmembrane</keyword>
<accession>A0A0R3RGR5</accession>
<organism evidence="2 3">
    <name type="scientific">Elaeophora elaphi</name>
    <dbReference type="NCBI Taxonomy" id="1147741"/>
    <lineage>
        <taxon>Eukaryota</taxon>
        <taxon>Metazoa</taxon>
        <taxon>Ecdysozoa</taxon>
        <taxon>Nematoda</taxon>
        <taxon>Chromadorea</taxon>
        <taxon>Rhabditida</taxon>
        <taxon>Spirurina</taxon>
        <taxon>Spiruromorpha</taxon>
        <taxon>Filarioidea</taxon>
        <taxon>Onchocercidae</taxon>
        <taxon>Elaeophora</taxon>
    </lineage>
</organism>
<keyword evidence="1" id="KW-1133">Transmembrane helix</keyword>
<proteinExistence type="predicted"/>
<dbReference type="WBParaSite" id="EEL_0000060801-mRNA-1">
    <property type="protein sequence ID" value="EEL_0000060801-mRNA-1"/>
    <property type="gene ID" value="EEL_0000060801"/>
</dbReference>
<dbReference type="AlphaFoldDB" id="A0A0R3RGR5"/>
<evidence type="ECO:0000313" key="2">
    <source>
        <dbReference type="Proteomes" id="UP000050640"/>
    </source>
</evidence>
<feature type="transmembrane region" description="Helical" evidence="1">
    <location>
        <begin position="67"/>
        <end position="95"/>
    </location>
</feature>
<protein>
    <submittedName>
        <fullName evidence="3">DUF1084 domain-containing protein</fullName>
    </submittedName>
</protein>
<dbReference type="Proteomes" id="UP000050640">
    <property type="component" value="Unplaced"/>
</dbReference>
<name>A0A0R3RGR5_9BILA</name>
<feature type="transmembrane region" description="Helical" evidence="1">
    <location>
        <begin position="115"/>
        <end position="137"/>
    </location>
</feature>
<sequence length="140" mass="16174">MCGMYAVYVALSHNSSVYGYESRHQSAHAMKKVLLIYGLVQLLLSTIFFCIYVTTTKIGEGKWCCQIARFIGCIIYVLVAFSVLFIGLIGLYWVVKLYGHVEYEDRQSADYVDNVLYKSSIFIFSFHICFVLLKCCWWNL</sequence>
<keyword evidence="1" id="KW-0472">Membrane</keyword>
<feature type="transmembrane region" description="Helical" evidence="1">
    <location>
        <begin position="34"/>
        <end position="55"/>
    </location>
</feature>
<evidence type="ECO:0000313" key="3">
    <source>
        <dbReference type="WBParaSite" id="EEL_0000060801-mRNA-1"/>
    </source>
</evidence>
<reference evidence="3" key="1">
    <citation type="submission" date="2017-02" db="UniProtKB">
        <authorList>
            <consortium name="WormBaseParasite"/>
        </authorList>
    </citation>
    <scope>IDENTIFICATION</scope>
</reference>
<keyword evidence="2" id="KW-1185">Reference proteome</keyword>